<dbReference type="InterPro" id="IPR013538">
    <property type="entry name" value="ASHA1/2-like_C"/>
</dbReference>
<dbReference type="Pfam" id="PF08327">
    <property type="entry name" value="AHSA1"/>
    <property type="match status" value="1"/>
</dbReference>
<dbReference type="Gene3D" id="3.30.530.20">
    <property type="match status" value="1"/>
</dbReference>
<proteinExistence type="inferred from homology"/>
<reference evidence="3 4" key="1">
    <citation type="submission" date="2022-08" db="EMBL/GenBank/DDBJ databases">
        <authorList>
            <person name="Li F."/>
        </authorList>
    </citation>
    <scope>NUCLEOTIDE SEQUENCE [LARGE SCALE GENOMIC DNA]</scope>
    <source>
        <strain evidence="3 4">10F1B-8-1</strain>
    </source>
</reference>
<evidence type="ECO:0000313" key="3">
    <source>
        <dbReference type="EMBL" id="MCS0498512.1"/>
    </source>
</evidence>
<evidence type="ECO:0000256" key="1">
    <source>
        <dbReference type="ARBA" id="ARBA00006817"/>
    </source>
</evidence>
<dbReference type="RefSeq" id="WP_258797458.1">
    <property type="nucleotide sequence ID" value="NZ_JANTHX010000004.1"/>
</dbReference>
<protein>
    <submittedName>
        <fullName evidence="3">SRPBCC domain-containing protein</fullName>
    </submittedName>
</protein>
<dbReference type="SUPFAM" id="SSF55961">
    <property type="entry name" value="Bet v1-like"/>
    <property type="match status" value="1"/>
</dbReference>
<name>A0ABT1ZCU0_9MICO</name>
<evidence type="ECO:0000259" key="2">
    <source>
        <dbReference type="Pfam" id="PF08327"/>
    </source>
</evidence>
<accession>A0ABT1ZCU0</accession>
<dbReference type="InterPro" id="IPR023393">
    <property type="entry name" value="START-like_dom_sf"/>
</dbReference>
<gene>
    <name evidence="3" type="ORF">NUH29_02980</name>
</gene>
<dbReference type="CDD" id="cd07814">
    <property type="entry name" value="SRPBCC_CalC_Aha1-like"/>
    <property type="match status" value="1"/>
</dbReference>
<evidence type="ECO:0000313" key="4">
    <source>
        <dbReference type="Proteomes" id="UP001205337"/>
    </source>
</evidence>
<sequence>MEHDDGTAEAEYRSERSYRVPATPEQVWEAIATAHGVSSWMVPTRLDPRVGGEVSFDLGGFTSTGVVTHCTPPTRFAYREPWPLGDRVEDIPPGMLAWLASIGVPLDRVAETLPRVGPVATEFLVEAASGGSCVIRIVTSSYGTGADWEREFFDEMVGSTVPIWDRLAAHLSAETAR</sequence>
<dbReference type="Proteomes" id="UP001205337">
    <property type="component" value="Unassembled WGS sequence"/>
</dbReference>
<organism evidence="3 4">
    <name type="scientific">Protaetiibacter mangrovi</name>
    <dbReference type="NCBI Taxonomy" id="2970926"/>
    <lineage>
        <taxon>Bacteria</taxon>
        <taxon>Bacillati</taxon>
        <taxon>Actinomycetota</taxon>
        <taxon>Actinomycetes</taxon>
        <taxon>Micrococcales</taxon>
        <taxon>Microbacteriaceae</taxon>
        <taxon>Protaetiibacter</taxon>
    </lineage>
</organism>
<dbReference type="EMBL" id="JANTHX010000004">
    <property type="protein sequence ID" value="MCS0498512.1"/>
    <property type="molecule type" value="Genomic_DNA"/>
</dbReference>
<keyword evidence="4" id="KW-1185">Reference proteome</keyword>
<feature type="domain" description="Activator of Hsp90 ATPase homologue 1/2-like C-terminal" evidence="2">
    <location>
        <begin position="22"/>
        <end position="83"/>
    </location>
</feature>
<comment type="similarity">
    <text evidence="1">Belongs to the AHA1 family.</text>
</comment>
<comment type="caution">
    <text evidence="3">The sequence shown here is derived from an EMBL/GenBank/DDBJ whole genome shotgun (WGS) entry which is preliminary data.</text>
</comment>